<protein>
    <recommendedName>
        <fullName evidence="7">NACHT domain-containing protein</fullName>
    </recommendedName>
</protein>
<dbReference type="Pfam" id="PF24883">
    <property type="entry name" value="NPHP3_N"/>
    <property type="match status" value="1"/>
</dbReference>
<evidence type="ECO:0000259" key="3">
    <source>
        <dbReference type="Pfam" id="PF24883"/>
    </source>
</evidence>
<feature type="compositionally biased region" description="Basic and acidic residues" evidence="2">
    <location>
        <begin position="240"/>
        <end position="251"/>
    </location>
</feature>
<name>A0ABR4P894_9HELO</name>
<reference evidence="5 6" key="1">
    <citation type="submission" date="2024-06" db="EMBL/GenBank/DDBJ databases">
        <title>Complete genome of Phlyctema vagabunda strain 19-DSS-EL-015.</title>
        <authorList>
            <person name="Fiorenzani C."/>
        </authorList>
    </citation>
    <scope>NUCLEOTIDE SEQUENCE [LARGE SCALE GENOMIC DNA]</scope>
    <source>
        <strain evidence="5 6">19-DSS-EL-015</strain>
    </source>
</reference>
<keyword evidence="1" id="KW-0677">Repeat</keyword>
<evidence type="ECO:0000313" key="5">
    <source>
        <dbReference type="EMBL" id="KAL3419504.1"/>
    </source>
</evidence>
<evidence type="ECO:0000313" key="6">
    <source>
        <dbReference type="Proteomes" id="UP001629113"/>
    </source>
</evidence>
<dbReference type="Gene3D" id="3.40.50.300">
    <property type="entry name" value="P-loop containing nucleotide triphosphate hydrolases"/>
    <property type="match status" value="1"/>
</dbReference>
<evidence type="ECO:0008006" key="7">
    <source>
        <dbReference type="Google" id="ProtNLM"/>
    </source>
</evidence>
<feature type="region of interest" description="Disordered" evidence="2">
    <location>
        <begin position="240"/>
        <end position="272"/>
    </location>
</feature>
<organism evidence="5 6">
    <name type="scientific">Phlyctema vagabunda</name>
    <dbReference type="NCBI Taxonomy" id="108571"/>
    <lineage>
        <taxon>Eukaryota</taxon>
        <taxon>Fungi</taxon>
        <taxon>Dikarya</taxon>
        <taxon>Ascomycota</taxon>
        <taxon>Pezizomycotina</taxon>
        <taxon>Leotiomycetes</taxon>
        <taxon>Helotiales</taxon>
        <taxon>Dermateaceae</taxon>
        <taxon>Phlyctema</taxon>
    </lineage>
</organism>
<dbReference type="InterPro" id="IPR027417">
    <property type="entry name" value="P-loop_NTPase"/>
</dbReference>
<keyword evidence="6" id="KW-1185">Reference proteome</keyword>
<evidence type="ECO:0000256" key="1">
    <source>
        <dbReference type="ARBA" id="ARBA00022737"/>
    </source>
</evidence>
<evidence type="ECO:0000259" key="4">
    <source>
        <dbReference type="Pfam" id="PF25053"/>
    </source>
</evidence>
<sequence length="1164" mass="132279">MDPIAALSLAVNIVQVVVWGREATSFCLDVYKSGEINPEQKVIVDNIQKATESIQSSLASQSRVSGEDRYFLEVAQKCQNAAAKLLDKVGPVNLSRRKRAIFKALFERRSVKALEEDFVFCQKALQTRILFDLRRKHDLTALRHDEAFDHIGKDVQNLVFKLEAGEMQLTKIIATQDIIVEKLDALNLKIGSPISNNDSQTILRSLFFPEMSTRQEIISGTYPRTYGWVFRSIKSHKESMDEGDTEYREIEDNSEDDYSEGSECSVGSSRDSYSMAPSWPDMRTWLENGQGIYWISGKAGSGKSTFMKYIFENTGTKEAIAAWSGLAKYSTSGYFFWSQGIALQKSTEGLLRTALFQTIHDIPGLASFCGFDPAVGIFKWTKARLERALCDILSQTKISLKLCLFIDGLDECMEDPVELVALLRRISSFGNLKCVVSSRPFWVFRTEFNGDPQMFLHELTARDIDTYVSGNLERTKSPVPLTMEQRWELIRTLRNKAEGIFLWVTLATGSILEGLRNGDSFEELTLRVDELPLGLDELYKDILSRIEERYRIMAIRYFQILLLDYTREDLVPSVLILSLVDLGIAHDAQDFQPDFLYDTETVIHRCNLTLLHLQRRCGGLLHFEFGWSRGASEIPEVLRSIEDSEELRVQFLHRTILDFFRQSHVVMGSIPKDLVHPWDPMVARAEAFIRRISIVEPNASTPLDAHCMDEFSINVKHIGTALLVIRELEMHSGVSQAQLLAHLDAEGEKIFQFIGQQCFFEPEVHWCTLFSPHFDKNIGSGSLTSLLDLCAICGFEHTIKARIPNLDSETRTHLLHCTLNGLVNFTEGYFVRGGYPGHTFHLPSVDSGEFSSHTSCIIALLEAGANPNVPMKGFIRMTENKTADSNIRSIKEELMTGYTAWTHFLRMLTLDFYSTGLPLGHWHNTEKLSTWAELMEKFIESGADPQQLLQNLTFTVGFGISEWWGPRDHSLAIRFTYAASALSIIDSYFRGNEQGRAFIHELQSAGFQEVLKFSRLELIAEENTREIFDVLFDLSDPSFLEVGCLWDISGAVIDDLGPRIFDLYSPIWQSFPDADSPRWPWGIALINIPQLLSDPTANRHPKLSVFKEVLLRLRDLEPLVRFTKPIPRDSRMMTKQQLEKSRGKMYYRYGPQIPIGQTLTGLDV</sequence>
<dbReference type="Pfam" id="PF25053">
    <property type="entry name" value="DUF7791"/>
    <property type="match status" value="1"/>
</dbReference>
<dbReference type="Proteomes" id="UP001629113">
    <property type="component" value="Unassembled WGS sequence"/>
</dbReference>
<dbReference type="EMBL" id="JBFCZG010000008">
    <property type="protein sequence ID" value="KAL3419504.1"/>
    <property type="molecule type" value="Genomic_DNA"/>
</dbReference>
<proteinExistence type="predicted"/>
<comment type="caution">
    <text evidence="5">The sequence shown here is derived from an EMBL/GenBank/DDBJ whole genome shotgun (WGS) entry which is preliminary data.</text>
</comment>
<evidence type="ECO:0000256" key="2">
    <source>
        <dbReference type="SAM" id="MobiDB-lite"/>
    </source>
</evidence>
<dbReference type="PANTHER" id="PTHR10039:SF5">
    <property type="entry name" value="NACHT DOMAIN-CONTAINING PROTEIN"/>
    <property type="match status" value="1"/>
</dbReference>
<gene>
    <name evidence="5" type="ORF">PVAG01_09726</name>
</gene>
<dbReference type="SUPFAM" id="SSF52540">
    <property type="entry name" value="P-loop containing nucleoside triphosphate hydrolases"/>
    <property type="match status" value="1"/>
</dbReference>
<dbReference type="InterPro" id="IPR056693">
    <property type="entry name" value="DUF7791"/>
</dbReference>
<feature type="domain" description="DUF7791" evidence="4">
    <location>
        <begin position="545"/>
        <end position="700"/>
    </location>
</feature>
<dbReference type="InterPro" id="IPR056884">
    <property type="entry name" value="NPHP3-like_N"/>
</dbReference>
<accession>A0ABR4P894</accession>
<dbReference type="PANTHER" id="PTHR10039">
    <property type="entry name" value="AMELOGENIN"/>
    <property type="match status" value="1"/>
</dbReference>
<feature type="domain" description="Nephrocystin 3-like N-terminal" evidence="3">
    <location>
        <begin position="280"/>
        <end position="439"/>
    </location>
</feature>